<dbReference type="EMBL" id="KJ194582">
    <property type="protein sequence ID" value="AHN84048.1"/>
    <property type="molecule type" value="Genomic_DNA"/>
</dbReference>
<dbReference type="GeneID" id="19527217"/>
<reference evidence="2 3" key="1">
    <citation type="submission" date="2014-01" db="EMBL/GenBank/DDBJ databases">
        <authorList>
            <person name="Schneider V.M."/>
            <person name="Bowman C.A."/>
            <person name="Russell D.A."/>
            <person name="Pope W.H."/>
            <person name="Jacobs-Sera D."/>
            <person name="Hendrix R.W."/>
            <person name="Hatfull G.F."/>
        </authorList>
    </citation>
    <scope>NUCLEOTIDE SEQUENCE [LARGE SCALE GENOMIC DNA]</scope>
</reference>
<proteinExistence type="predicted"/>
<evidence type="ECO:0000313" key="3">
    <source>
        <dbReference type="Proteomes" id="UP000019737"/>
    </source>
</evidence>
<gene>
    <name evidence="2" type="primary">37</name>
    <name evidence="2" type="ORF">PBI_HAWKEYE_37</name>
</gene>
<dbReference type="KEGG" id="vg:19527217"/>
<dbReference type="RefSeq" id="YP_009035932.1">
    <property type="nucleotide sequence ID" value="NC_024209.1"/>
</dbReference>
<feature type="region of interest" description="Disordered" evidence="1">
    <location>
        <begin position="1"/>
        <end position="26"/>
    </location>
</feature>
<organism evidence="2 3">
    <name type="scientific">Mycobacterium phage Hawkeye</name>
    <dbReference type="NCBI Taxonomy" id="1458711"/>
    <lineage>
        <taxon>Viruses</taxon>
        <taxon>Duplodnaviria</taxon>
        <taxon>Heunggongvirae</taxon>
        <taxon>Uroviricota</taxon>
        <taxon>Caudoviricetes</taxon>
        <taxon>Dclasvirinae</taxon>
        <taxon>Hawkeyevirus</taxon>
        <taxon>Hawkeyevirus hawkeye</taxon>
    </lineage>
</organism>
<evidence type="ECO:0000313" key="2">
    <source>
        <dbReference type="EMBL" id="AHN84048.1"/>
    </source>
</evidence>
<protein>
    <submittedName>
        <fullName evidence="2">Uncharacterized protein</fullName>
    </submittedName>
</protein>
<dbReference type="Proteomes" id="UP000019737">
    <property type="component" value="Segment"/>
</dbReference>
<dbReference type="OrthoDB" id="37444at10239"/>
<accession>X2KRH2</accession>
<sequence length="66" mass="7486">MALDADQVNEEERKEAGRQAAQAVLDSTGTVERKPVGNTSATEYPYTYWYVVGWNEIVEEFERASE</sequence>
<name>X2KRH2_9CAUD</name>
<evidence type="ECO:0000256" key="1">
    <source>
        <dbReference type="SAM" id="MobiDB-lite"/>
    </source>
</evidence>
<keyword evidence="3" id="KW-1185">Reference proteome</keyword>